<dbReference type="SUPFAM" id="SSF47384">
    <property type="entry name" value="Homodimeric domain of signal transducing histidine kinase"/>
    <property type="match status" value="1"/>
</dbReference>
<dbReference type="PANTHER" id="PTHR43304:SF1">
    <property type="entry name" value="PAC DOMAIN-CONTAINING PROTEIN"/>
    <property type="match status" value="1"/>
</dbReference>
<dbReference type="InterPro" id="IPR004358">
    <property type="entry name" value="Sig_transdc_His_kin-like_C"/>
</dbReference>
<feature type="domain" description="Histidine kinase" evidence="9">
    <location>
        <begin position="887"/>
        <end position="1101"/>
    </location>
</feature>
<dbReference type="Pfam" id="PF00512">
    <property type="entry name" value="HisKA"/>
    <property type="match status" value="1"/>
</dbReference>
<evidence type="ECO:0000256" key="3">
    <source>
        <dbReference type="ARBA" id="ARBA00012438"/>
    </source>
</evidence>
<dbReference type="InterPro" id="IPR003661">
    <property type="entry name" value="HisK_dim/P_dom"/>
</dbReference>
<dbReference type="NCBIfam" id="TIGR00229">
    <property type="entry name" value="sensory_box"/>
    <property type="match status" value="3"/>
</dbReference>
<dbReference type="InterPro" id="IPR036097">
    <property type="entry name" value="HisK_dim/P_sf"/>
</dbReference>
<comment type="catalytic activity">
    <reaction evidence="1">
        <text>ATP + protein L-histidine = ADP + protein N-phospho-L-histidine.</text>
        <dbReference type="EC" id="2.7.13.3"/>
    </reaction>
</comment>
<dbReference type="Gene3D" id="1.10.287.130">
    <property type="match status" value="1"/>
</dbReference>
<dbReference type="InterPro" id="IPR003018">
    <property type="entry name" value="GAF"/>
</dbReference>
<feature type="domain" description="PAS" evidence="10">
    <location>
        <begin position="133"/>
        <end position="205"/>
    </location>
</feature>
<dbReference type="PRINTS" id="PR00344">
    <property type="entry name" value="BCTRLSENSOR"/>
</dbReference>
<feature type="domain" description="Phytochrome chromophore attachment site" evidence="8">
    <location>
        <begin position="709"/>
        <end position="853"/>
    </location>
</feature>
<dbReference type="CDD" id="cd16921">
    <property type="entry name" value="HATPase_FilI-like"/>
    <property type="match status" value="1"/>
</dbReference>
<dbReference type="SMART" id="SM00388">
    <property type="entry name" value="HisKA"/>
    <property type="match status" value="1"/>
</dbReference>
<evidence type="ECO:0000313" key="13">
    <source>
        <dbReference type="Proteomes" id="UP000008206"/>
    </source>
</evidence>
<dbReference type="SUPFAM" id="SSF55781">
    <property type="entry name" value="GAF domain-like"/>
    <property type="match status" value="2"/>
</dbReference>
<dbReference type="EMBL" id="CP002198">
    <property type="protein sequence ID" value="ADN14627.1"/>
    <property type="molecule type" value="Genomic_DNA"/>
</dbReference>
<dbReference type="InterPro" id="IPR005467">
    <property type="entry name" value="His_kinase_dom"/>
</dbReference>
<evidence type="ECO:0000256" key="1">
    <source>
        <dbReference type="ARBA" id="ARBA00000085"/>
    </source>
</evidence>
<evidence type="ECO:0000256" key="4">
    <source>
        <dbReference type="ARBA" id="ARBA00022553"/>
    </source>
</evidence>
<dbReference type="eggNOG" id="COG2203">
    <property type="taxonomic scope" value="Bacteria"/>
</dbReference>
<dbReference type="InterPro" id="IPR000700">
    <property type="entry name" value="PAS-assoc_C"/>
</dbReference>
<dbReference type="Gene3D" id="3.30.450.40">
    <property type="match status" value="1"/>
</dbReference>
<comment type="similarity">
    <text evidence="2">In the N-terminal section; belongs to the phytochrome family.</text>
</comment>
<dbReference type="AlphaFoldDB" id="E0UJZ1"/>
<dbReference type="eggNOG" id="COG3829">
    <property type="taxonomic scope" value="Bacteria"/>
</dbReference>
<evidence type="ECO:0000313" key="12">
    <source>
        <dbReference type="EMBL" id="ADN14627.1"/>
    </source>
</evidence>
<dbReference type="CDD" id="cd00130">
    <property type="entry name" value="PAS"/>
    <property type="match status" value="2"/>
</dbReference>
<keyword evidence="7" id="KW-0902">Two-component regulatory system</keyword>
<evidence type="ECO:0000259" key="8">
    <source>
        <dbReference type="PROSITE" id="PS50046"/>
    </source>
</evidence>
<dbReference type="InterPro" id="IPR035965">
    <property type="entry name" value="PAS-like_dom_sf"/>
</dbReference>
<dbReference type="InterPro" id="IPR013656">
    <property type="entry name" value="PAS_4"/>
</dbReference>
<protein>
    <recommendedName>
        <fullName evidence="3">histidine kinase</fullName>
        <ecNumber evidence="3">2.7.13.3</ecNumber>
    </recommendedName>
</protein>
<dbReference type="Gene3D" id="3.30.450.20">
    <property type="entry name" value="PAS domain"/>
    <property type="match status" value="3"/>
</dbReference>
<dbReference type="InterPro" id="IPR052162">
    <property type="entry name" value="Sensor_kinase/Photoreceptor"/>
</dbReference>
<dbReference type="PROSITE" id="PS50113">
    <property type="entry name" value="PAC"/>
    <property type="match status" value="2"/>
</dbReference>
<evidence type="ECO:0000256" key="5">
    <source>
        <dbReference type="ARBA" id="ARBA00022679"/>
    </source>
</evidence>
<dbReference type="RefSeq" id="WP_013322732.1">
    <property type="nucleotide sequence ID" value="NC_014501.1"/>
</dbReference>
<keyword evidence="13" id="KW-1185">Reference proteome</keyword>
<dbReference type="SUPFAM" id="SSF55874">
    <property type="entry name" value="ATPase domain of HSP90 chaperone/DNA topoisomerase II/histidine kinase"/>
    <property type="match status" value="1"/>
</dbReference>
<feature type="domain" description="PAC" evidence="11">
    <location>
        <begin position="333"/>
        <end position="385"/>
    </location>
</feature>
<evidence type="ECO:0000259" key="9">
    <source>
        <dbReference type="PROSITE" id="PS50109"/>
    </source>
</evidence>
<dbReference type="PROSITE" id="PS50109">
    <property type="entry name" value="HIS_KIN"/>
    <property type="match status" value="1"/>
</dbReference>
<dbReference type="Pfam" id="PF08448">
    <property type="entry name" value="PAS_4"/>
    <property type="match status" value="2"/>
</dbReference>
<keyword evidence="4" id="KW-0597">Phosphoprotein</keyword>
<dbReference type="InterPro" id="IPR029016">
    <property type="entry name" value="GAF-like_dom_sf"/>
</dbReference>
<dbReference type="FunFam" id="3.30.565.10:FF:000006">
    <property type="entry name" value="Sensor histidine kinase WalK"/>
    <property type="match status" value="1"/>
</dbReference>
<dbReference type="SMART" id="SM00091">
    <property type="entry name" value="PAS"/>
    <property type="match status" value="3"/>
</dbReference>
<reference evidence="13" key="1">
    <citation type="journal article" date="2011" name="MBio">
        <title>Novel metabolic attributes of the genus Cyanothece, comprising a group of unicellular nitrogen-fixing Cyanobacteria.</title>
        <authorList>
            <person name="Bandyopadhyay A."/>
            <person name="Elvitigala T."/>
            <person name="Welsh E."/>
            <person name="Stockel J."/>
            <person name="Liberton M."/>
            <person name="Min H."/>
            <person name="Sherman L.A."/>
            <person name="Pakrasi H.B."/>
        </authorList>
    </citation>
    <scope>NUCLEOTIDE SEQUENCE [LARGE SCALE GENOMIC DNA]</scope>
    <source>
        <strain evidence="13">PCC 7822</strain>
    </source>
</reference>
<dbReference type="STRING" id="497965.Cyan7822_2659"/>
<dbReference type="PROSITE" id="PS50112">
    <property type="entry name" value="PAS"/>
    <property type="match status" value="2"/>
</dbReference>
<evidence type="ECO:0000259" key="11">
    <source>
        <dbReference type="PROSITE" id="PS50113"/>
    </source>
</evidence>
<dbReference type="GO" id="GO:0000155">
    <property type="term" value="F:phosphorelay sensor kinase activity"/>
    <property type="evidence" value="ECO:0007669"/>
    <property type="project" value="InterPro"/>
</dbReference>
<dbReference type="InterPro" id="IPR036890">
    <property type="entry name" value="HATPase_C_sf"/>
</dbReference>
<dbReference type="PROSITE" id="PS50046">
    <property type="entry name" value="PHYTOCHROME_2"/>
    <property type="match status" value="1"/>
</dbReference>
<sequence length="1107" mass="127792">MAKIENNLFELQWMIPDQPLIEIVSQTKQIYIVDADLWLENSPQQLEPLATLQEYLSPLIRQVSPDPIILLTEDRRLGIAALELGITDYWQKQTLKMAVVERSLRLIVKNMQMQQELSSYKEKTAKEPKKEQPTAEFQAAIEANGQIFYHWNSQTNEIIWSGNIEKILGYARDEIVNHLDWWYQLIHPEDQSQFSLLIERIRETREAMALEYRVQRKDGSYILVENRGNFFLDSQDKLVQMLGFIRDITEFKKAEEALEKREKKLRLLMDSLPVCIAYTDAEQRYQFINKNYEYWFGQKKEDIFGKTLEEVIGQKAYKLVKDNVERVLKGESVTYEATLSYQNGGIRHVLGNLIPERGEDEKIKGYYALITDISDRKQIEDKLRYRLVLETAITLVSKELATYENVDLKRILQILGIAVNANRVYLLRFYHNATQASMTHEWCNNSTEPVSEQFKTINLSPSTWWVKKLKQYKGIIHASLDILFATTTAPKNNWFSEQPSGGIAIPIYNKFGKLWGLIGFDSTENNPKVGPEEDGQLLQVVGDIIYRYHERIVTQEKLQASESLYSSIFNHSADAIFLVKVLGNDEFVYETVNPAYEQESGFFLDQIVGKSPREILPINTAIQTEQWYRTCVRLKETLYYQENLELPIGKRIWRTNLVPIADAQGNIVAIQGSSKNITEERKALDEQIRHAKYHRLLAALTIKIRQFLQIEEILETAVSAIQATLNADRVLFLKITSRTTAKVTHESVGYGYCSLLNQVYEDECFLNHYQTRYDFGQIKECSNVASAEFKDCYREFLQKAQIQSYLIFPIIIEQSLAESSTTVLSGLLCVQQCSHPREWTADEIALLRQISEQLSIALKQAQLRQQEIAQKEELARSNQDLEQFAYIVSHDLQEPLGIIASYGQLLKRHCQGQLDAKAEKYINQMLTSVNRMRQQIDDLLAYSRVGTRTKTFQLVDLNWCLRQAIDNLEILIKKNGATININSSLPTLMADGSQLIQLWQNLISNAIKYHGELPPVIDIACQQRGNVWLFSIRDNGIGIEPQYSERIFQIFQRLHTQEEYSGTGIGLAICQRIIQRHGGKIWVQSQLGKGATFYFTIPKPGEIRHDF</sequence>
<feature type="domain" description="PAC" evidence="11">
    <location>
        <begin position="208"/>
        <end position="260"/>
    </location>
</feature>
<dbReference type="PANTHER" id="PTHR43304">
    <property type="entry name" value="PHYTOCHROME-LIKE PROTEIN CPH1"/>
    <property type="match status" value="1"/>
</dbReference>
<dbReference type="CDD" id="cd00082">
    <property type="entry name" value="HisKA"/>
    <property type="match status" value="1"/>
</dbReference>
<dbReference type="eggNOG" id="COG4251">
    <property type="taxonomic scope" value="Bacteria"/>
</dbReference>
<accession>E0UJZ1</accession>
<evidence type="ECO:0000259" key="10">
    <source>
        <dbReference type="PROSITE" id="PS50112"/>
    </source>
</evidence>
<gene>
    <name evidence="12" type="ordered locus">Cyan7822_2659</name>
</gene>
<keyword evidence="5" id="KW-0808">Transferase</keyword>
<dbReference type="SUPFAM" id="SSF55785">
    <property type="entry name" value="PYP-like sensor domain (PAS domain)"/>
    <property type="match status" value="3"/>
</dbReference>
<dbReference type="EC" id="2.7.13.3" evidence="3"/>
<feature type="domain" description="PAS" evidence="10">
    <location>
        <begin position="261"/>
        <end position="331"/>
    </location>
</feature>
<dbReference type="HOGENOM" id="CLU_000445_114_18_3"/>
<dbReference type="InterPro" id="IPR000014">
    <property type="entry name" value="PAS"/>
</dbReference>
<dbReference type="SMART" id="SM00387">
    <property type="entry name" value="HATPase_c"/>
    <property type="match status" value="1"/>
</dbReference>
<dbReference type="Gene3D" id="3.30.565.10">
    <property type="entry name" value="Histidine kinase-like ATPase, C-terminal domain"/>
    <property type="match status" value="1"/>
</dbReference>
<dbReference type="InterPro" id="IPR013655">
    <property type="entry name" value="PAS_fold_3"/>
</dbReference>
<evidence type="ECO:0000256" key="6">
    <source>
        <dbReference type="ARBA" id="ARBA00022777"/>
    </source>
</evidence>
<evidence type="ECO:0000256" key="2">
    <source>
        <dbReference type="ARBA" id="ARBA00006402"/>
    </source>
</evidence>
<dbReference type="Pfam" id="PF08447">
    <property type="entry name" value="PAS_3"/>
    <property type="match status" value="1"/>
</dbReference>
<dbReference type="SMART" id="SM00065">
    <property type="entry name" value="GAF"/>
    <property type="match status" value="2"/>
</dbReference>
<dbReference type="Proteomes" id="UP000008206">
    <property type="component" value="Chromosome"/>
</dbReference>
<dbReference type="InterPro" id="IPR001610">
    <property type="entry name" value="PAC"/>
</dbReference>
<dbReference type="InterPro" id="IPR003594">
    <property type="entry name" value="HATPase_dom"/>
</dbReference>
<evidence type="ECO:0000256" key="7">
    <source>
        <dbReference type="ARBA" id="ARBA00023012"/>
    </source>
</evidence>
<name>E0UJZ1_GLOV7</name>
<keyword evidence="6 12" id="KW-0418">Kinase</keyword>
<dbReference type="KEGG" id="cyj:Cyan7822_2659"/>
<organism evidence="12 13">
    <name type="scientific">Gloeothece verrucosa (strain PCC 7822)</name>
    <name type="common">Cyanothece sp. (strain PCC 7822)</name>
    <dbReference type="NCBI Taxonomy" id="497965"/>
    <lineage>
        <taxon>Bacteria</taxon>
        <taxon>Bacillati</taxon>
        <taxon>Cyanobacteriota</taxon>
        <taxon>Cyanophyceae</taxon>
        <taxon>Oscillatoriophycideae</taxon>
        <taxon>Chroococcales</taxon>
        <taxon>Aphanothecaceae</taxon>
        <taxon>Gloeothece</taxon>
        <taxon>Gloeothece verrucosa</taxon>
    </lineage>
</organism>
<dbReference type="SMART" id="SM00086">
    <property type="entry name" value="PAC"/>
    <property type="match status" value="3"/>
</dbReference>
<dbReference type="Pfam" id="PF02518">
    <property type="entry name" value="HATPase_c"/>
    <property type="match status" value="1"/>
</dbReference>
<proteinExistence type="inferred from homology"/>
<dbReference type="Pfam" id="PF01590">
    <property type="entry name" value="GAF"/>
    <property type="match status" value="1"/>
</dbReference>
<dbReference type="InterPro" id="IPR016132">
    <property type="entry name" value="Phyto_chromo_attachment"/>
</dbReference>